<name>A0A0R3TWH9_RODNA</name>
<dbReference type="WBParaSite" id="HNAJ_0001221201-mRNA-1">
    <property type="protein sequence ID" value="HNAJ_0001221201-mRNA-1"/>
    <property type="gene ID" value="HNAJ_0001221201"/>
</dbReference>
<feature type="region of interest" description="Disordered" evidence="1">
    <location>
        <begin position="767"/>
        <end position="827"/>
    </location>
</feature>
<feature type="region of interest" description="Disordered" evidence="1">
    <location>
        <begin position="686"/>
        <end position="715"/>
    </location>
</feature>
<feature type="compositionally biased region" description="Acidic residues" evidence="1">
    <location>
        <begin position="785"/>
        <end position="795"/>
    </location>
</feature>
<feature type="region of interest" description="Disordered" evidence="1">
    <location>
        <begin position="87"/>
        <end position="136"/>
    </location>
</feature>
<dbReference type="AlphaFoldDB" id="A0A0R3TWH9"/>
<keyword evidence="3" id="KW-1185">Reference proteome</keyword>
<accession>A0A0R3TWH9</accession>
<dbReference type="OrthoDB" id="10502821at2759"/>
<feature type="region of interest" description="Disordered" evidence="1">
    <location>
        <begin position="220"/>
        <end position="246"/>
    </location>
</feature>
<feature type="region of interest" description="Disordered" evidence="1">
    <location>
        <begin position="500"/>
        <end position="524"/>
    </location>
</feature>
<reference evidence="4" key="1">
    <citation type="submission" date="2017-02" db="UniProtKB">
        <authorList>
            <consortium name="WormBaseParasite"/>
        </authorList>
    </citation>
    <scope>IDENTIFICATION</scope>
</reference>
<feature type="compositionally biased region" description="Polar residues" evidence="1">
    <location>
        <begin position="120"/>
        <end position="129"/>
    </location>
</feature>
<organism evidence="4">
    <name type="scientific">Rodentolepis nana</name>
    <name type="common">Dwarf tapeworm</name>
    <name type="synonym">Hymenolepis nana</name>
    <dbReference type="NCBI Taxonomy" id="102285"/>
    <lineage>
        <taxon>Eukaryota</taxon>
        <taxon>Metazoa</taxon>
        <taxon>Spiralia</taxon>
        <taxon>Lophotrochozoa</taxon>
        <taxon>Platyhelminthes</taxon>
        <taxon>Cestoda</taxon>
        <taxon>Eucestoda</taxon>
        <taxon>Cyclophyllidea</taxon>
        <taxon>Hymenolepididae</taxon>
        <taxon>Rodentolepis</taxon>
    </lineage>
</organism>
<proteinExistence type="predicted"/>
<feature type="compositionally biased region" description="Basic and acidic residues" evidence="1">
    <location>
        <begin position="224"/>
        <end position="235"/>
    </location>
</feature>
<dbReference type="EMBL" id="UZAE01014104">
    <property type="protein sequence ID" value="VDO12433.1"/>
    <property type="molecule type" value="Genomic_DNA"/>
</dbReference>
<evidence type="ECO:0000256" key="1">
    <source>
        <dbReference type="SAM" id="MobiDB-lite"/>
    </source>
</evidence>
<feature type="compositionally biased region" description="Polar residues" evidence="1">
    <location>
        <begin position="767"/>
        <end position="784"/>
    </location>
</feature>
<feature type="compositionally biased region" description="Basic and acidic residues" evidence="1">
    <location>
        <begin position="39"/>
        <end position="48"/>
    </location>
</feature>
<evidence type="ECO:0000313" key="4">
    <source>
        <dbReference type="WBParaSite" id="HNAJ_0001221201-mRNA-1"/>
    </source>
</evidence>
<protein>
    <submittedName>
        <fullName evidence="4">FYVE, RhoGEF and PH domain-containing protein 6</fullName>
    </submittedName>
</protein>
<sequence length="853" mass="95358">MDYEEVCLNSLCGPDYQQFLENSFSKEAPKIAILGGSARKEMDCKPGEPETEPNAPTQTDVVVNVNCATEDSSTPHAKLRITFPKISKGATGDKRSNKANFRVINEKCPKDASGKETNDLQKTNSQLETQDAKTESKIEVRSMPKEEVKVHLLSRILPFVPRTRIFKKDPDVPSSKRMNNYDVESDIESIDHSKANTTSTSSANEKIVFKSTNEMNEELSLGLDKPHNESSERTEGIAMKESGLVGKEIDDLPEASDVIQRTEAKCSSTFPQASDDKIPFQVASAVMLADFINHLNDMRISMNSVFSNLTNISIESIKYSGSQGAESREQSSADMNDPYEDVQSLDADVSQPDCARKHDRPLSLARSVNLKKPNFSFPSLRIDRKQIITKLSTPLQKPAGKKGDRNALISRGVPPTPTTTSFPNRPNQLKKSFRLLIHEKTESDSNEYEYDDFADIRKEDHDYDICEDFVGESTSTHKLAGENLYYNEDVIERADSVVIEEPPPLPPKTSQLNPSDRRSKHRCEVQHCQKRRNRQGDIELPRRSISGEKGVTKGLMNFSKKFALKTPFSSSRRDGEGRGPQPTTHLKVKQGSKEARRVVIDNADVYEEEIPITRLTDFQDSNEGEYELYGDLPTTQHTENKYLELVSVKGRPLENVVQRRILPELPRPNIESTIECKRNVRCSFTKTPKPKIANDQRDSSTNFRGSYQFDESQDNPLPKALELSLNLKSPSSEKTNEVGEKMISKKIPPVIPARPESIPSHIISRLSTPLPTGTQNHSTISSSVGDEEGPSDEQMVDQITGNSNDRSVGIEVESKEKSGTSVQSDDDPSAFVCDNDVYMYMADCYSQDVNCIV</sequence>
<evidence type="ECO:0000313" key="3">
    <source>
        <dbReference type="Proteomes" id="UP000278807"/>
    </source>
</evidence>
<evidence type="ECO:0000313" key="2">
    <source>
        <dbReference type="EMBL" id="VDO12433.1"/>
    </source>
</evidence>
<gene>
    <name evidence="2" type="ORF">HNAJ_LOCUS12201</name>
</gene>
<dbReference type="Proteomes" id="UP000278807">
    <property type="component" value="Unassembled WGS sequence"/>
</dbReference>
<feature type="compositionally biased region" description="Basic and acidic residues" evidence="1">
    <location>
        <begin position="104"/>
        <end position="119"/>
    </location>
</feature>
<feature type="region of interest" description="Disordered" evidence="1">
    <location>
        <begin position="566"/>
        <end position="593"/>
    </location>
</feature>
<reference evidence="2 3" key="2">
    <citation type="submission" date="2018-11" db="EMBL/GenBank/DDBJ databases">
        <authorList>
            <consortium name="Pathogen Informatics"/>
        </authorList>
    </citation>
    <scope>NUCLEOTIDE SEQUENCE [LARGE SCALE GENOMIC DNA]</scope>
</reference>
<feature type="region of interest" description="Disordered" evidence="1">
    <location>
        <begin position="395"/>
        <end position="426"/>
    </location>
</feature>
<feature type="region of interest" description="Disordered" evidence="1">
    <location>
        <begin position="39"/>
        <end position="58"/>
    </location>
</feature>
<feature type="compositionally biased region" description="Polar residues" evidence="1">
    <location>
        <begin position="797"/>
        <end position="806"/>
    </location>
</feature>